<evidence type="ECO:0000313" key="3">
    <source>
        <dbReference type="Proteomes" id="UP001163046"/>
    </source>
</evidence>
<proteinExistence type="predicted"/>
<feature type="compositionally biased region" description="Basic and acidic residues" evidence="1">
    <location>
        <begin position="1"/>
        <end position="15"/>
    </location>
</feature>
<gene>
    <name evidence="2" type="ORF">OS493_030465</name>
</gene>
<dbReference type="EMBL" id="MU826858">
    <property type="protein sequence ID" value="KAJ7370713.1"/>
    <property type="molecule type" value="Genomic_DNA"/>
</dbReference>
<accession>A0A9W9YWD2</accession>
<feature type="region of interest" description="Disordered" evidence="1">
    <location>
        <begin position="88"/>
        <end position="109"/>
    </location>
</feature>
<protein>
    <submittedName>
        <fullName evidence="2">Uncharacterized protein</fullName>
    </submittedName>
</protein>
<evidence type="ECO:0000313" key="2">
    <source>
        <dbReference type="EMBL" id="KAJ7370713.1"/>
    </source>
</evidence>
<feature type="region of interest" description="Disordered" evidence="1">
    <location>
        <begin position="1"/>
        <end position="25"/>
    </location>
</feature>
<evidence type="ECO:0000256" key="1">
    <source>
        <dbReference type="SAM" id="MobiDB-lite"/>
    </source>
</evidence>
<dbReference type="AlphaFoldDB" id="A0A9W9YWD2"/>
<reference evidence="2" key="1">
    <citation type="submission" date="2023-01" db="EMBL/GenBank/DDBJ databases">
        <title>Genome assembly of the deep-sea coral Lophelia pertusa.</title>
        <authorList>
            <person name="Herrera S."/>
            <person name="Cordes E."/>
        </authorList>
    </citation>
    <scope>NUCLEOTIDE SEQUENCE</scope>
    <source>
        <strain evidence="2">USNM1676648</strain>
        <tissue evidence="2">Polyp</tissue>
    </source>
</reference>
<dbReference type="Proteomes" id="UP001163046">
    <property type="component" value="Unassembled WGS sequence"/>
</dbReference>
<name>A0A9W9YWD2_9CNID</name>
<feature type="compositionally biased region" description="Low complexity" evidence="1">
    <location>
        <begin position="16"/>
        <end position="25"/>
    </location>
</feature>
<comment type="caution">
    <text evidence="2">The sequence shown here is derived from an EMBL/GenBank/DDBJ whole genome shotgun (WGS) entry which is preliminary data.</text>
</comment>
<organism evidence="2 3">
    <name type="scientific">Desmophyllum pertusum</name>
    <dbReference type="NCBI Taxonomy" id="174260"/>
    <lineage>
        <taxon>Eukaryota</taxon>
        <taxon>Metazoa</taxon>
        <taxon>Cnidaria</taxon>
        <taxon>Anthozoa</taxon>
        <taxon>Hexacorallia</taxon>
        <taxon>Scleractinia</taxon>
        <taxon>Caryophylliina</taxon>
        <taxon>Caryophylliidae</taxon>
        <taxon>Desmophyllum</taxon>
    </lineage>
</organism>
<feature type="compositionally biased region" description="Basic residues" evidence="1">
    <location>
        <begin position="93"/>
        <end position="104"/>
    </location>
</feature>
<keyword evidence="3" id="KW-1185">Reference proteome</keyword>
<sequence length="224" mass="24356">MAGIDSKEDSIRKETAASLTETPSTSALSLTAAESGINTIPEAILEALFDKAANLLSTPGNVVPKAGASDGRLWWLVFQIRWHIVTPGGPKSAGRKPSQRKRSNTKAQPVLQRIDLLQHKSDELLTEGQSNSVPMNNQNHIPVPSVALQGHYTLNHHPLSQHFPMHNDAFLRQGEATANRVLTQQNGQPPPNQYGLQNALALHALPATNIPPFIEIPYFGDSSF</sequence>